<sequence length="537" mass="61089">MLRNSKNFQGGAFRFDSRGYRIDGDDEQPLGQTIPVDPYALPPDDLSNHLIDLYFSHFYPFLPILHKKSFLASLRSERRPPHLLLNAIYALASRVSADLRVRTDPSLPSTAGDVFFERAKLLLNNEWDHFRVETVQSLILMSSHQNGAMKTIRGWLYSGLAFRMLQNLGLYRNCDAWNISEAEKENRKRCFFVCFVVDRLSCAMFGRTPVIDERDYDTPYPSDIDGEEPQIIENFLQLIKLASILGSVLRQLYTVHGKHELSIVPTPDRIISSLDKQLNMWLARLPQGVQYSPPNTRENERQPAPAIERCQLHMLFYTTLILLHRPFIPGPTQSVAPSVFPSGAICTYAANKILDIAVSLYEEGRLKNVNSYTLYFMFTAGIIFINDAATGDSMTSFESKISINKIMRGMEQAETTWRTSARHTNILGELAGLRDINYEECAHEVGYPTIPADRQQPPPTPAIAVPASPEPATSHDQYQSARFGQQNENQQRYQEQQEARPFDPIGTAFWGVPTSFDIEEWNNYLNSTQQQSVPQQQ</sequence>
<dbReference type="GO" id="GO:0003677">
    <property type="term" value="F:DNA binding"/>
    <property type="evidence" value="ECO:0007669"/>
    <property type="project" value="UniProtKB-KW"/>
</dbReference>
<keyword evidence="5" id="KW-0804">Transcription</keyword>
<keyword evidence="6" id="KW-0539">Nucleus</keyword>
<evidence type="ECO:0000259" key="8">
    <source>
        <dbReference type="SMART" id="SM00906"/>
    </source>
</evidence>
<evidence type="ECO:0000313" key="10">
    <source>
        <dbReference type="Proteomes" id="UP000242180"/>
    </source>
</evidence>
<dbReference type="PANTHER" id="PTHR31313">
    <property type="entry name" value="TY1 ENHANCER ACTIVATOR"/>
    <property type="match status" value="1"/>
</dbReference>
<dbReference type="InterPro" id="IPR051615">
    <property type="entry name" value="Transcr_Regulatory_Elem"/>
</dbReference>
<feature type="compositionally biased region" description="Low complexity" evidence="7">
    <location>
        <begin position="485"/>
        <end position="494"/>
    </location>
</feature>
<dbReference type="Proteomes" id="UP000242180">
    <property type="component" value="Unassembled WGS sequence"/>
</dbReference>
<feature type="compositionally biased region" description="Polar residues" evidence="7">
    <location>
        <begin position="474"/>
        <end position="484"/>
    </location>
</feature>
<organism evidence="9 10">
    <name type="scientific">Syncephalastrum racemosum</name>
    <name type="common">Filamentous fungus</name>
    <dbReference type="NCBI Taxonomy" id="13706"/>
    <lineage>
        <taxon>Eukaryota</taxon>
        <taxon>Fungi</taxon>
        <taxon>Fungi incertae sedis</taxon>
        <taxon>Mucoromycota</taxon>
        <taxon>Mucoromycotina</taxon>
        <taxon>Mucoromycetes</taxon>
        <taxon>Mucorales</taxon>
        <taxon>Syncephalastraceae</taxon>
        <taxon>Syncephalastrum</taxon>
    </lineage>
</organism>
<evidence type="ECO:0000256" key="6">
    <source>
        <dbReference type="ARBA" id="ARBA00023242"/>
    </source>
</evidence>
<feature type="domain" description="Xylanolytic transcriptional activator regulatory" evidence="8">
    <location>
        <begin position="154"/>
        <end position="227"/>
    </location>
</feature>
<protein>
    <submittedName>
        <fullName evidence="9">Fungal-specific transcription factor domain-domain-containing protein</fullName>
    </submittedName>
</protein>
<dbReference type="EMBL" id="MCGN01000001">
    <property type="protein sequence ID" value="ORZ03737.1"/>
    <property type="molecule type" value="Genomic_DNA"/>
</dbReference>
<dbReference type="PANTHER" id="PTHR31313:SF78">
    <property type="entry name" value="TRANSCRIPTION FACTOR DOMAIN-CONTAINING PROTEIN"/>
    <property type="match status" value="1"/>
</dbReference>
<dbReference type="Pfam" id="PF04082">
    <property type="entry name" value="Fungal_trans"/>
    <property type="match status" value="1"/>
</dbReference>
<keyword evidence="2" id="KW-0862">Zinc</keyword>
<gene>
    <name evidence="9" type="ORF">BCR43DRAFT_432219</name>
</gene>
<dbReference type="SMART" id="SM00906">
    <property type="entry name" value="Fungal_trans"/>
    <property type="match status" value="1"/>
</dbReference>
<dbReference type="GO" id="GO:0006351">
    <property type="term" value="P:DNA-templated transcription"/>
    <property type="evidence" value="ECO:0007669"/>
    <property type="project" value="InterPro"/>
</dbReference>
<dbReference type="InterPro" id="IPR007219">
    <property type="entry name" value="XnlR_reg_dom"/>
</dbReference>
<proteinExistence type="predicted"/>
<evidence type="ECO:0000256" key="2">
    <source>
        <dbReference type="ARBA" id="ARBA00022833"/>
    </source>
</evidence>
<evidence type="ECO:0000313" key="9">
    <source>
        <dbReference type="EMBL" id="ORZ03737.1"/>
    </source>
</evidence>
<accession>A0A1X2HW17</accession>
<reference evidence="9 10" key="1">
    <citation type="submission" date="2016-07" db="EMBL/GenBank/DDBJ databases">
        <title>Pervasive Adenine N6-methylation of Active Genes in Fungi.</title>
        <authorList>
            <consortium name="DOE Joint Genome Institute"/>
            <person name="Mondo S.J."/>
            <person name="Dannebaum R.O."/>
            <person name="Kuo R.C."/>
            <person name="Labutti K."/>
            <person name="Haridas S."/>
            <person name="Kuo A."/>
            <person name="Salamov A."/>
            <person name="Ahrendt S.R."/>
            <person name="Lipzen A."/>
            <person name="Sullivan W."/>
            <person name="Andreopoulos W.B."/>
            <person name="Clum A."/>
            <person name="Lindquist E."/>
            <person name="Daum C."/>
            <person name="Ramamoorthy G.K."/>
            <person name="Gryganskyi A."/>
            <person name="Culley D."/>
            <person name="Magnuson J.K."/>
            <person name="James T.Y."/>
            <person name="O'Malley M.A."/>
            <person name="Stajich J.E."/>
            <person name="Spatafora J.W."/>
            <person name="Visel A."/>
            <person name="Grigoriev I.V."/>
        </authorList>
    </citation>
    <scope>NUCLEOTIDE SEQUENCE [LARGE SCALE GENOMIC DNA]</scope>
    <source>
        <strain evidence="9 10">NRRL 2496</strain>
    </source>
</reference>
<dbReference type="CDD" id="cd12148">
    <property type="entry name" value="fungal_TF_MHR"/>
    <property type="match status" value="1"/>
</dbReference>
<dbReference type="InParanoid" id="A0A1X2HW17"/>
<evidence type="ECO:0000256" key="4">
    <source>
        <dbReference type="ARBA" id="ARBA00023125"/>
    </source>
</evidence>
<comment type="caution">
    <text evidence="9">The sequence shown here is derived from an EMBL/GenBank/DDBJ whole genome shotgun (WGS) entry which is preliminary data.</text>
</comment>
<feature type="region of interest" description="Disordered" evidence="7">
    <location>
        <begin position="449"/>
        <end position="508"/>
    </location>
</feature>
<dbReference type="AlphaFoldDB" id="A0A1X2HW17"/>
<dbReference type="OMA" id="PFMEDCE"/>
<keyword evidence="3" id="KW-0805">Transcription regulation</keyword>
<evidence type="ECO:0000256" key="7">
    <source>
        <dbReference type="SAM" id="MobiDB-lite"/>
    </source>
</evidence>
<evidence type="ECO:0000256" key="5">
    <source>
        <dbReference type="ARBA" id="ARBA00023163"/>
    </source>
</evidence>
<dbReference type="GO" id="GO:0008270">
    <property type="term" value="F:zinc ion binding"/>
    <property type="evidence" value="ECO:0007669"/>
    <property type="project" value="InterPro"/>
</dbReference>
<keyword evidence="10" id="KW-1185">Reference proteome</keyword>
<evidence type="ECO:0000256" key="1">
    <source>
        <dbReference type="ARBA" id="ARBA00022723"/>
    </source>
</evidence>
<dbReference type="STRING" id="13706.A0A1X2HW17"/>
<evidence type="ECO:0000256" key="3">
    <source>
        <dbReference type="ARBA" id="ARBA00023015"/>
    </source>
</evidence>
<keyword evidence="4" id="KW-0238">DNA-binding</keyword>
<keyword evidence="1" id="KW-0479">Metal-binding</keyword>
<name>A0A1X2HW17_SYNRA</name>
<dbReference type="OrthoDB" id="39175at2759"/>